<gene>
    <name evidence="4" type="ORF">ADL17_28295</name>
</gene>
<feature type="transmembrane region" description="Helical" evidence="3">
    <location>
        <begin position="291"/>
        <end position="311"/>
    </location>
</feature>
<keyword evidence="3" id="KW-1133">Transmembrane helix</keyword>
<comment type="caution">
    <text evidence="4">The sequence shown here is derived from an EMBL/GenBank/DDBJ whole genome shotgun (WGS) entry which is preliminary data.</text>
</comment>
<name>A0A9X0I505_9ACTN</name>
<feature type="transmembrane region" description="Helical" evidence="3">
    <location>
        <begin position="19"/>
        <end position="37"/>
    </location>
</feature>
<dbReference type="EMBL" id="LMWI01000002">
    <property type="protein sequence ID" value="KUJ46774.1"/>
    <property type="molecule type" value="Genomic_DNA"/>
</dbReference>
<dbReference type="GO" id="GO:0005886">
    <property type="term" value="C:plasma membrane"/>
    <property type="evidence" value="ECO:0007669"/>
    <property type="project" value="TreeGrafter"/>
</dbReference>
<keyword evidence="5" id="KW-1185">Reference proteome</keyword>
<keyword evidence="3" id="KW-0812">Transmembrane</keyword>
<keyword evidence="1" id="KW-0813">Transport</keyword>
<evidence type="ECO:0000256" key="3">
    <source>
        <dbReference type="SAM" id="Phobius"/>
    </source>
</evidence>
<feature type="transmembrane region" description="Helical" evidence="3">
    <location>
        <begin position="204"/>
        <end position="230"/>
    </location>
</feature>
<evidence type="ECO:0000313" key="4">
    <source>
        <dbReference type="EMBL" id="KUJ46774.1"/>
    </source>
</evidence>
<reference evidence="4 5" key="1">
    <citation type="submission" date="2015-10" db="EMBL/GenBank/DDBJ databases">
        <authorList>
            <person name="Ju K.-S."/>
            <person name="Doroghazi J.R."/>
            <person name="Metcalf W.W."/>
        </authorList>
    </citation>
    <scope>NUCLEOTIDE SEQUENCE [LARGE SCALE GENOMIC DNA]</scope>
    <source>
        <strain evidence="4 5">NRRL B-24793</strain>
    </source>
</reference>
<evidence type="ECO:0000256" key="1">
    <source>
        <dbReference type="ARBA" id="ARBA00022448"/>
    </source>
</evidence>
<dbReference type="PANTHER" id="PTHR32196">
    <property type="entry name" value="ABC TRANSPORTER PERMEASE PROTEIN YPHD-RELATED-RELATED"/>
    <property type="match status" value="1"/>
</dbReference>
<keyword evidence="2" id="KW-1003">Cell membrane</keyword>
<sequence length="334" mass="32673">MAPAGPVTSRSGGSLRPHLIWEAVLLALTVVAAVVWYSQDGSRLSPLVFNIASAGLLATAFALSLRTATPNLAVVAVAALAGLTYAEVLDAGAPVLVAAVAAIAAAAFFGLGMGLVAGLLQAPGWAVSLGGLALAQGILLATTGSGGPRRLASEGWIRSDGAGAGWLVLFLLLSIGGAVVWSIPAVRRALSGNRVVAGEPPSPFGARLLGAVIGLGGSSLIAGAAGVLLAGRIGATTLSADNGQLAFVAGAVLLGGVSVAGGRGGFAGTVLGVALLSLVQMTILVADGPRWLSTVVFALAVLAGLGVSRALEALQPALPARVPGAGPAEPSRKY</sequence>
<feature type="transmembrane region" description="Helical" evidence="3">
    <location>
        <begin position="125"/>
        <end position="143"/>
    </location>
</feature>
<dbReference type="PANTHER" id="PTHR32196:SF21">
    <property type="entry name" value="ABC TRANSPORTER PERMEASE PROTEIN YPHD-RELATED"/>
    <property type="match status" value="1"/>
</dbReference>
<feature type="transmembrane region" description="Helical" evidence="3">
    <location>
        <begin position="44"/>
        <end position="65"/>
    </location>
</feature>
<feature type="transmembrane region" description="Helical" evidence="3">
    <location>
        <begin position="164"/>
        <end position="184"/>
    </location>
</feature>
<feature type="transmembrane region" description="Helical" evidence="3">
    <location>
        <begin position="71"/>
        <end position="88"/>
    </location>
</feature>
<accession>A0A9X0I505</accession>
<keyword evidence="3" id="KW-0472">Membrane</keyword>
<feature type="transmembrane region" description="Helical" evidence="3">
    <location>
        <begin position="242"/>
        <end position="260"/>
    </location>
</feature>
<organism evidence="4 5">
    <name type="scientific">Micromonospora maris</name>
    <dbReference type="NCBI Taxonomy" id="1003110"/>
    <lineage>
        <taxon>Bacteria</taxon>
        <taxon>Bacillati</taxon>
        <taxon>Actinomycetota</taxon>
        <taxon>Actinomycetes</taxon>
        <taxon>Micromonosporales</taxon>
        <taxon>Micromonosporaceae</taxon>
        <taxon>Micromonospora</taxon>
    </lineage>
</organism>
<proteinExistence type="predicted"/>
<evidence type="ECO:0000256" key="2">
    <source>
        <dbReference type="ARBA" id="ARBA00022519"/>
    </source>
</evidence>
<evidence type="ECO:0000313" key="5">
    <source>
        <dbReference type="Proteomes" id="UP000053246"/>
    </source>
</evidence>
<dbReference type="AlphaFoldDB" id="A0A9X0I505"/>
<evidence type="ECO:0008006" key="6">
    <source>
        <dbReference type="Google" id="ProtNLM"/>
    </source>
</evidence>
<dbReference type="Proteomes" id="UP000053246">
    <property type="component" value="Unassembled WGS sequence"/>
</dbReference>
<protein>
    <recommendedName>
        <fullName evidence="6">Inner-membrane translocator</fullName>
    </recommendedName>
</protein>
<feature type="transmembrane region" description="Helical" evidence="3">
    <location>
        <begin position="266"/>
        <end position="284"/>
    </location>
</feature>
<keyword evidence="2" id="KW-0997">Cell inner membrane</keyword>
<feature type="transmembrane region" description="Helical" evidence="3">
    <location>
        <begin position="95"/>
        <end position="119"/>
    </location>
</feature>